<gene>
    <name evidence="3" type="ORF">QBC36DRAFT_297189</name>
</gene>
<keyword evidence="4" id="KW-1185">Reference proteome</keyword>
<reference evidence="3" key="1">
    <citation type="journal article" date="2023" name="Mol. Phylogenet. Evol.">
        <title>Genome-scale phylogeny and comparative genomics of the fungal order Sordariales.</title>
        <authorList>
            <person name="Hensen N."/>
            <person name="Bonometti L."/>
            <person name="Westerberg I."/>
            <person name="Brannstrom I.O."/>
            <person name="Guillou S."/>
            <person name="Cros-Aarteil S."/>
            <person name="Calhoun S."/>
            <person name="Haridas S."/>
            <person name="Kuo A."/>
            <person name="Mondo S."/>
            <person name="Pangilinan J."/>
            <person name="Riley R."/>
            <person name="LaButti K."/>
            <person name="Andreopoulos B."/>
            <person name="Lipzen A."/>
            <person name="Chen C."/>
            <person name="Yan M."/>
            <person name="Daum C."/>
            <person name="Ng V."/>
            <person name="Clum A."/>
            <person name="Steindorff A."/>
            <person name="Ohm R.A."/>
            <person name="Martin F."/>
            <person name="Silar P."/>
            <person name="Natvig D.O."/>
            <person name="Lalanne C."/>
            <person name="Gautier V."/>
            <person name="Ament-Velasquez S.L."/>
            <person name="Kruys A."/>
            <person name="Hutchinson M.I."/>
            <person name="Powell A.J."/>
            <person name="Barry K."/>
            <person name="Miller A.N."/>
            <person name="Grigoriev I.V."/>
            <person name="Debuchy R."/>
            <person name="Gladieux P."/>
            <person name="Hiltunen Thoren M."/>
            <person name="Johannesson H."/>
        </authorList>
    </citation>
    <scope>NUCLEOTIDE SEQUENCE</scope>
    <source>
        <strain evidence="3">CBS 892.96</strain>
    </source>
</reference>
<organism evidence="3 4">
    <name type="scientific">Triangularia setosa</name>
    <dbReference type="NCBI Taxonomy" id="2587417"/>
    <lineage>
        <taxon>Eukaryota</taxon>
        <taxon>Fungi</taxon>
        <taxon>Dikarya</taxon>
        <taxon>Ascomycota</taxon>
        <taxon>Pezizomycotina</taxon>
        <taxon>Sordariomycetes</taxon>
        <taxon>Sordariomycetidae</taxon>
        <taxon>Sordariales</taxon>
        <taxon>Podosporaceae</taxon>
        <taxon>Triangularia</taxon>
    </lineage>
</organism>
<name>A0AAN6WFM0_9PEZI</name>
<evidence type="ECO:0000256" key="2">
    <source>
        <dbReference type="SAM" id="Phobius"/>
    </source>
</evidence>
<keyword evidence="2" id="KW-0812">Transmembrane</keyword>
<dbReference type="Proteomes" id="UP001302321">
    <property type="component" value="Unassembled WGS sequence"/>
</dbReference>
<keyword evidence="2" id="KW-1133">Transmembrane helix</keyword>
<evidence type="ECO:0000256" key="1">
    <source>
        <dbReference type="SAM" id="MobiDB-lite"/>
    </source>
</evidence>
<comment type="caution">
    <text evidence="3">The sequence shown here is derived from an EMBL/GenBank/DDBJ whole genome shotgun (WGS) entry which is preliminary data.</text>
</comment>
<proteinExistence type="predicted"/>
<feature type="transmembrane region" description="Helical" evidence="2">
    <location>
        <begin position="135"/>
        <end position="158"/>
    </location>
</feature>
<reference evidence="3" key="2">
    <citation type="submission" date="2023-05" db="EMBL/GenBank/DDBJ databases">
        <authorList>
            <consortium name="Lawrence Berkeley National Laboratory"/>
            <person name="Steindorff A."/>
            <person name="Hensen N."/>
            <person name="Bonometti L."/>
            <person name="Westerberg I."/>
            <person name="Brannstrom I.O."/>
            <person name="Guillou S."/>
            <person name="Cros-Aarteil S."/>
            <person name="Calhoun S."/>
            <person name="Haridas S."/>
            <person name="Kuo A."/>
            <person name="Mondo S."/>
            <person name="Pangilinan J."/>
            <person name="Riley R."/>
            <person name="Labutti K."/>
            <person name="Andreopoulos B."/>
            <person name="Lipzen A."/>
            <person name="Chen C."/>
            <person name="Yanf M."/>
            <person name="Daum C."/>
            <person name="Ng V."/>
            <person name="Clum A."/>
            <person name="Ohm R."/>
            <person name="Martin F."/>
            <person name="Silar P."/>
            <person name="Natvig D."/>
            <person name="Lalanne C."/>
            <person name="Gautier V."/>
            <person name="Ament-Velasquez S.L."/>
            <person name="Kruys A."/>
            <person name="Hutchinson M.I."/>
            <person name="Powell A.J."/>
            <person name="Barry K."/>
            <person name="Miller A.N."/>
            <person name="Grigoriev I.V."/>
            <person name="Debuchy R."/>
            <person name="Gladieux P."/>
            <person name="Thoren M.H."/>
            <person name="Johannesson H."/>
        </authorList>
    </citation>
    <scope>NUCLEOTIDE SEQUENCE</scope>
    <source>
        <strain evidence="3">CBS 892.96</strain>
    </source>
</reference>
<protein>
    <submittedName>
        <fullName evidence="3">Uncharacterized protein</fullName>
    </submittedName>
</protein>
<evidence type="ECO:0000313" key="3">
    <source>
        <dbReference type="EMBL" id="KAK4180990.1"/>
    </source>
</evidence>
<keyword evidence="2" id="KW-0472">Membrane</keyword>
<sequence length="173" mass="19103">MPPAFEPISHPVSSLLPDSSSDNGSCHTGIVRAVDVLSEDPFLTQHPANQGNVIPIIPPPPSRPASDNNNHVELAPSLYENERVSYRTFDPEADVEDHGYQGGEESQHLMDVTPENGRRVFIEREVHWEERVGVVVLWIIALPLLLAALYICLDLFLLKKSTGSGGGDRKHPR</sequence>
<dbReference type="AlphaFoldDB" id="A0AAN6WFM0"/>
<dbReference type="EMBL" id="MU866092">
    <property type="protein sequence ID" value="KAK4180990.1"/>
    <property type="molecule type" value="Genomic_DNA"/>
</dbReference>
<accession>A0AAN6WFM0</accession>
<feature type="region of interest" description="Disordered" evidence="1">
    <location>
        <begin position="1"/>
        <end position="23"/>
    </location>
</feature>
<feature type="compositionally biased region" description="Low complexity" evidence="1">
    <location>
        <begin position="9"/>
        <end position="22"/>
    </location>
</feature>
<evidence type="ECO:0000313" key="4">
    <source>
        <dbReference type="Proteomes" id="UP001302321"/>
    </source>
</evidence>